<dbReference type="PANTHER" id="PTHR38471">
    <property type="entry name" value="FOUR HELIX BUNDLE PROTEIN"/>
    <property type="match status" value="1"/>
</dbReference>
<dbReference type="RefSeq" id="WP_200310036.1">
    <property type="nucleotide sequence ID" value="NZ_JAENIM010000012.1"/>
</dbReference>
<dbReference type="InterPro" id="IPR036583">
    <property type="entry name" value="23S_rRNA_IVS_sf"/>
</dbReference>
<sequence length="117" mass="13305">MAFHSFEDLEVWKRSCRLSLKVMEQTQNSNNYALKDQMIRSAISVPSNIAEGQERDSQGDFIRFLRIAKGSCGELRTQLYLAYKSSMIPEQPALDMIKETKEISSMLQGLIRSIQGA</sequence>
<reference evidence="1" key="1">
    <citation type="submission" date="2021-01" db="EMBL/GenBank/DDBJ databases">
        <title>Modified the classification status of verrucomicrobia.</title>
        <authorList>
            <person name="Feng X."/>
        </authorList>
    </citation>
    <scope>NUCLEOTIDE SEQUENCE</scope>
    <source>
        <strain evidence="1">_KCTC 22039</strain>
    </source>
</reference>
<dbReference type="EMBL" id="JAENIM010000012">
    <property type="protein sequence ID" value="MBK1789993.1"/>
    <property type="molecule type" value="Genomic_DNA"/>
</dbReference>
<accession>A0A8J7SKU6</accession>
<comment type="caution">
    <text evidence="1">The sequence shown here is derived from an EMBL/GenBank/DDBJ whole genome shotgun (WGS) entry which is preliminary data.</text>
</comment>
<dbReference type="CDD" id="cd16377">
    <property type="entry name" value="23S_rRNA_IVP_like"/>
    <property type="match status" value="1"/>
</dbReference>
<proteinExistence type="predicted"/>
<evidence type="ECO:0000313" key="1">
    <source>
        <dbReference type="EMBL" id="MBK1789993.1"/>
    </source>
</evidence>
<dbReference type="Gene3D" id="1.20.1440.60">
    <property type="entry name" value="23S rRNA-intervening sequence"/>
    <property type="match status" value="1"/>
</dbReference>
<dbReference type="InterPro" id="IPR012657">
    <property type="entry name" value="23S_rRNA-intervening_sequence"/>
</dbReference>
<name>A0A8J7SKU6_9BACT</name>
<dbReference type="SUPFAM" id="SSF158446">
    <property type="entry name" value="IVS-encoded protein-like"/>
    <property type="match status" value="1"/>
</dbReference>
<dbReference type="PANTHER" id="PTHR38471:SF2">
    <property type="entry name" value="FOUR HELIX BUNDLE PROTEIN"/>
    <property type="match status" value="1"/>
</dbReference>
<dbReference type="NCBIfam" id="TIGR02436">
    <property type="entry name" value="four helix bundle protein"/>
    <property type="match status" value="1"/>
</dbReference>
<keyword evidence="2" id="KW-1185">Reference proteome</keyword>
<gene>
    <name evidence="1" type="ORF">JIN82_02360</name>
</gene>
<dbReference type="NCBIfam" id="NF008912">
    <property type="entry name" value="PRK12275.1-6"/>
    <property type="match status" value="1"/>
</dbReference>
<dbReference type="Proteomes" id="UP000624703">
    <property type="component" value="Unassembled WGS sequence"/>
</dbReference>
<evidence type="ECO:0000313" key="2">
    <source>
        <dbReference type="Proteomes" id="UP000624703"/>
    </source>
</evidence>
<protein>
    <submittedName>
        <fullName evidence="1">Four helix bundle protein</fullName>
    </submittedName>
</protein>
<dbReference type="AlphaFoldDB" id="A0A8J7SKU6"/>
<organism evidence="1 2">
    <name type="scientific">Persicirhabdus sediminis</name>
    <dbReference type="NCBI Taxonomy" id="454144"/>
    <lineage>
        <taxon>Bacteria</taxon>
        <taxon>Pseudomonadati</taxon>
        <taxon>Verrucomicrobiota</taxon>
        <taxon>Verrucomicrobiia</taxon>
        <taxon>Verrucomicrobiales</taxon>
        <taxon>Verrucomicrobiaceae</taxon>
        <taxon>Persicirhabdus</taxon>
    </lineage>
</organism>
<dbReference type="Pfam" id="PF05635">
    <property type="entry name" value="23S_rRNA_IVP"/>
    <property type="match status" value="1"/>
</dbReference>